<feature type="transmembrane region" description="Helical" evidence="2">
    <location>
        <begin position="36"/>
        <end position="55"/>
    </location>
</feature>
<reference evidence="4" key="1">
    <citation type="journal article" date="2019" name="Int. J. Syst. Evol. Microbiol.">
        <title>The Global Catalogue of Microorganisms (GCM) 10K type strain sequencing project: providing services to taxonomists for standard genome sequencing and annotation.</title>
        <authorList>
            <consortium name="The Broad Institute Genomics Platform"/>
            <consortium name="The Broad Institute Genome Sequencing Center for Infectious Disease"/>
            <person name="Wu L."/>
            <person name="Ma J."/>
        </authorList>
    </citation>
    <scope>NUCLEOTIDE SEQUENCE [LARGE SCALE GENOMIC DNA]</scope>
    <source>
        <strain evidence="4">JCM 15608</strain>
    </source>
</reference>
<evidence type="ECO:0000313" key="4">
    <source>
        <dbReference type="Proteomes" id="UP001500021"/>
    </source>
</evidence>
<sequence>MSNKQKSFWSTPTGWAALGLIGAASYFLLVEHQQHFFEYLPFLILLLCPLMHVFMHGSHGHGDHKGHEEEASAPKEPETFQELTDKNEAYRDGYLEGLKTGREESIKTESDNER</sequence>
<evidence type="ECO:0000256" key="2">
    <source>
        <dbReference type="SAM" id="Phobius"/>
    </source>
</evidence>
<keyword evidence="2" id="KW-1133">Transmembrane helix</keyword>
<keyword evidence="2" id="KW-0472">Membrane</keyword>
<evidence type="ECO:0008006" key="5">
    <source>
        <dbReference type="Google" id="ProtNLM"/>
    </source>
</evidence>
<evidence type="ECO:0000313" key="3">
    <source>
        <dbReference type="EMBL" id="GAA0814430.1"/>
    </source>
</evidence>
<proteinExistence type="predicted"/>
<protein>
    <recommendedName>
        <fullName evidence="5">DUF2933 domain-containing protein</fullName>
    </recommendedName>
</protein>
<feature type="transmembrane region" description="Helical" evidence="2">
    <location>
        <begin position="12"/>
        <end position="30"/>
    </location>
</feature>
<comment type="caution">
    <text evidence="3">The sequence shown here is derived from an EMBL/GenBank/DDBJ whole genome shotgun (WGS) entry which is preliminary data.</text>
</comment>
<feature type="compositionally biased region" description="Basic and acidic residues" evidence="1">
    <location>
        <begin position="60"/>
        <end position="114"/>
    </location>
</feature>
<name>A0ABP3WEM3_9GAMM</name>
<dbReference type="Pfam" id="PF11666">
    <property type="entry name" value="DUF2933"/>
    <property type="match status" value="1"/>
</dbReference>
<organism evidence="3 4">
    <name type="scientific">Colwellia asteriadis</name>
    <dbReference type="NCBI Taxonomy" id="517723"/>
    <lineage>
        <taxon>Bacteria</taxon>
        <taxon>Pseudomonadati</taxon>
        <taxon>Pseudomonadota</taxon>
        <taxon>Gammaproteobacteria</taxon>
        <taxon>Alteromonadales</taxon>
        <taxon>Colwelliaceae</taxon>
        <taxon>Colwellia</taxon>
    </lineage>
</organism>
<dbReference type="Proteomes" id="UP001500021">
    <property type="component" value="Unassembled WGS sequence"/>
</dbReference>
<keyword evidence="4" id="KW-1185">Reference proteome</keyword>
<gene>
    <name evidence="3" type="ORF">GCM10009111_11260</name>
</gene>
<dbReference type="InterPro" id="IPR021682">
    <property type="entry name" value="DUF2933"/>
</dbReference>
<dbReference type="EMBL" id="BAAAFA010000003">
    <property type="protein sequence ID" value="GAA0814430.1"/>
    <property type="molecule type" value="Genomic_DNA"/>
</dbReference>
<accession>A0ABP3WEM3</accession>
<evidence type="ECO:0000256" key="1">
    <source>
        <dbReference type="SAM" id="MobiDB-lite"/>
    </source>
</evidence>
<keyword evidence="2" id="KW-0812">Transmembrane</keyword>
<dbReference type="RefSeq" id="WP_343816024.1">
    <property type="nucleotide sequence ID" value="NZ_BAAAFA010000003.1"/>
</dbReference>
<feature type="region of interest" description="Disordered" evidence="1">
    <location>
        <begin position="59"/>
        <end position="114"/>
    </location>
</feature>